<dbReference type="PROSITE" id="PS51841">
    <property type="entry name" value="LTD"/>
    <property type="match status" value="1"/>
</dbReference>
<sequence length="149" mass="16458">MFSRLLASAVVTSAVLVPFAQPAAAAAPSVQITRIYYDSPGTDTRSNTVINREYVTIKNTNRVNINIGGWVLVDRSNHRYVFRAGQIIGAGKSLTIRTGKGTNTSTTLYQGRGWYVWNNDKDTAYLRKSNGALADYCSYNSTRTSYKNC</sequence>
<feature type="chain" id="PRO_5041379893" description="LTD domain-containing protein" evidence="1">
    <location>
        <begin position="21"/>
        <end position="149"/>
    </location>
</feature>
<reference evidence="3" key="2">
    <citation type="submission" date="2022-09" db="EMBL/GenBank/DDBJ databases">
        <authorList>
            <person name="Sun Q."/>
            <person name="Ohkuma M."/>
        </authorList>
    </citation>
    <scope>NUCLEOTIDE SEQUENCE</scope>
    <source>
        <strain evidence="3">JCM 3093</strain>
    </source>
</reference>
<name>A0AA37BNW1_9ACTN</name>
<protein>
    <recommendedName>
        <fullName evidence="2">LTD domain-containing protein</fullName>
    </recommendedName>
</protein>
<dbReference type="SUPFAM" id="SSF74853">
    <property type="entry name" value="Lamin A/C globular tail domain"/>
    <property type="match status" value="1"/>
</dbReference>
<gene>
    <name evidence="3" type="ORF">GCM10010126_69920</name>
</gene>
<dbReference type="Gene3D" id="2.60.40.1260">
    <property type="entry name" value="Lamin Tail domain"/>
    <property type="match status" value="1"/>
</dbReference>
<dbReference type="RefSeq" id="WP_191898640.1">
    <property type="nucleotide sequence ID" value="NZ_BMQD01000054.1"/>
</dbReference>
<keyword evidence="1" id="KW-0732">Signal</keyword>
<feature type="signal peptide" evidence="1">
    <location>
        <begin position="1"/>
        <end position="20"/>
    </location>
</feature>
<dbReference type="InterPro" id="IPR036415">
    <property type="entry name" value="Lamin_tail_dom_sf"/>
</dbReference>
<evidence type="ECO:0000313" key="4">
    <source>
        <dbReference type="Proteomes" id="UP000627984"/>
    </source>
</evidence>
<evidence type="ECO:0000256" key="1">
    <source>
        <dbReference type="SAM" id="SignalP"/>
    </source>
</evidence>
<reference evidence="3" key="1">
    <citation type="journal article" date="2014" name="Int. J. Syst. Evol. Microbiol.">
        <title>Complete genome sequence of Corynebacterium casei LMG S-19264T (=DSM 44701T), isolated from a smear-ripened cheese.</title>
        <authorList>
            <consortium name="US DOE Joint Genome Institute (JGI-PGF)"/>
            <person name="Walter F."/>
            <person name="Albersmeier A."/>
            <person name="Kalinowski J."/>
            <person name="Ruckert C."/>
        </authorList>
    </citation>
    <scope>NUCLEOTIDE SEQUENCE</scope>
    <source>
        <strain evidence="3">JCM 3093</strain>
    </source>
</reference>
<dbReference type="InterPro" id="IPR001322">
    <property type="entry name" value="Lamin_tail_dom"/>
</dbReference>
<comment type="caution">
    <text evidence="3">The sequence shown here is derived from an EMBL/GenBank/DDBJ whole genome shotgun (WGS) entry which is preliminary data.</text>
</comment>
<evidence type="ECO:0000313" key="3">
    <source>
        <dbReference type="EMBL" id="GGL00536.1"/>
    </source>
</evidence>
<accession>A0AA37BNW1</accession>
<dbReference type="Proteomes" id="UP000627984">
    <property type="component" value="Unassembled WGS sequence"/>
</dbReference>
<dbReference type="Pfam" id="PF00932">
    <property type="entry name" value="LTD"/>
    <property type="match status" value="1"/>
</dbReference>
<dbReference type="AlphaFoldDB" id="A0AA37BNW1"/>
<evidence type="ECO:0000259" key="2">
    <source>
        <dbReference type="PROSITE" id="PS51841"/>
    </source>
</evidence>
<feature type="domain" description="LTD" evidence="2">
    <location>
        <begin position="18"/>
        <end position="129"/>
    </location>
</feature>
<proteinExistence type="predicted"/>
<dbReference type="EMBL" id="BMQD01000054">
    <property type="protein sequence ID" value="GGL00536.1"/>
    <property type="molecule type" value="Genomic_DNA"/>
</dbReference>
<organism evidence="3 4">
    <name type="scientific">Planomonospora parontospora</name>
    <dbReference type="NCBI Taxonomy" id="58119"/>
    <lineage>
        <taxon>Bacteria</taxon>
        <taxon>Bacillati</taxon>
        <taxon>Actinomycetota</taxon>
        <taxon>Actinomycetes</taxon>
        <taxon>Streptosporangiales</taxon>
        <taxon>Streptosporangiaceae</taxon>
        <taxon>Planomonospora</taxon>
    </lineage>
</organism>